<feature type="compositionally biased region" description="Polar residues" evidence="1">
    <location>
        <begin position="18"/>
        <end position="34"/>
    </location>
</feature>
<keyword evidence="2" id="KW-1133">Transmembrane helix</keyword>
<keyword evidence="2" id="KW-0812">Transmembrane</keyword>
<evidence type="ECO:0000256" key="1">
    <source>
        <dbReference type="SAM" id="MobiDB-lite"/>
    </source>
</evidence>
<feature type="region of interest" description="Disordered" evidence="1">
    <location>
        <begin position="197"/>
        <end position="229"/>
    </location>
</feature>
<dbReference type="AlphaFoldDB" id="A0A9P7DAB2"/>
<organism evidence="3 4">
    <name type="scientific">Suillus plorans</name>
    <dbReference type="NCBI Taxonomy" id="116603"/>
    <lineage>
        <taxon>Eukaryota</taxon>
        <taxon>Fungi</taxon>
        <taxon>Dikarya</taxon>
        <taxon>Basidiomycota</taxon>
        <taxon>Agaricomycotina</taxon>
        <taxon>Agaricomycetes</taxon>
        <taxon>Agaricomycetidae</taxon>
        <taxon>Boletales</taxon>
        <taxon>Suillineae</taxon>
        <taxon>Suillaceae</taxon>
        <taxon>Suillus</taxon>
    </lineage>
</organism>
<name>A0A9P7DAB2_9AGAM</name>
<evidence type="ECO:0000256" key="2">
    <source>
        <dbReference type="SAM" id="Phobius"/>
    </source>
</evidence>
<feature type="transmembrane region" description="Helical" evidence="2">
    <location>
        <begin position="40"/>
        <end position="65"/>
    </location>
</feature>
<feature type="compositionally biased region" description="Low complexity" evidence="1">
    <location>
        <begin position="1"/>
        <end position="17"/>
    </location>
</feature>
<dbReference type="GeneID" id="64603572"/>
<sequence>MSSSPSLSSSTPTLTSSIDQPTSQASSTGGNQPPSTSTTLYLFTFLATLFVLLLISASIIFRSFLVRRRFRRRVEDALAQGIYIDLQPTALGLTSRYIGEKPSVHEAWVEQDVSREKSQWQAIMPVAVLLTHRVEPTAESQLPHESIQQQRPSFLARFKRHSTSPDPHPATILRHSASSDDSASVCVLISMPDPFSPMRFKNSSEDSATSQLSDGTKDPNLGVTTGRINDEEGVPNVVFGVAELPVLGGWTEATMA</sequence>
<keyword evidence="2" id="KW-0472">Membrane</keyword>
<dbReference type="EMBL" id="JABBWE010000126">
    <property type="protein sequence ID" value="KAG1784863.1"/>
    <property type="molecule type" value="Genomic_DNA"/>
</dbReference>
<evidence type="ECO:0000313" key="3">
    <source>
        <dbReference type="EMBL" id="KAG1784863.1"/>
    </source>
</evidence>
<keyword evidence="4" id="KW-1185">Reference proteome</keyword>
<dbReference type="Proteomes" id="UP000719766">
    <property type="component" value="Unassembled WGS sequence"/>
</dbReference>
<dbReference type="RefSeq" id="XP_041152348.1">
    <property type="nucleotide sequence ID" value="XM_041309808.1"/>
</dbReference>
<proteinExistence type="predicted"/>
<reference evidence="3" key="1">
    <citation type="journal article" date="2020" name="New Phytol.">
        <title>Comparative genomics reveals dynamic genome evolution in host specialist ectomycorrhizal fungi.</title>
        <authorList>
            <person name="Lofgren L.A."/>
            <person name="Nguyen N.H."/>
            <person name="Vilgalys R."/>
            <person name="Ruytinx J."/>
            <person name="Liao H.L."/>
            <person name="Branco S."/>
            <person name="Kuo A."/>
            <person name="LaButti K."/>
            <person name="Lipzen A."/>
            <person name="Andreopoulos W."/>
            <person name="Pangilinan J."/>
            <person name="Riley R."/>
            <person name="Hundley H."/>
            <person name="Na H."/>
            <person name="Barry K."/>
            <person name="Grigoriev I.V."/>
            <person name="Stajich J.E."/>
            <person name="Kennedy P.G."/>
        </authorList>
    </citation>
    <scope>NUCLEOTIDE SEQUENCE</scope>
    <source>
        <strain evidence="3">S12</strain>
    </source>
</reference>
<feature type="region of interest" description="Disordered" evidence="1">
    <location>
        <begin position="1"/>
        <end position="34"/>
    </location>
</feature>
<evidence type="ECO:0000313" key="4">
    <source>
        <dbReference type="Proteomes" id="UP000719766"/>
    </source>
</evidence>
<comment type="caution">
    <text evidence="3">The sequence shown here is derived from an EMBL/GenBank/DDBJ whole genome shotgun (WGS) entry which is preliminary data.</text>
</comment>
<protein>
    <submittedName>
        <fullName evidence="3">Uncharacterized protein</fullName>
    </submittedName>
</protein>
<dbReference type="OrthoDB" id="3256943at2759"/>
<gene>
    <name evidence="3" type="ORF">HD556DRAFT_177008</name>
</gene>
<feature type="compositionally biased region" description="Polar residues" evidence="1">
    <location>
        <begin position="205"/>
        <end position="214"/>
    </location>
</feature>
<accession>A0A9P7DAB2</accession>